<dbReference type="Pfam" id="PF09820">
    <property type="entry name" value="AAA-ATPase_like"/>
    <property type="match status" value="1"/>
</dbReference>
<dbReference type="Gene3D" id="3.40.50.300">
    <property type="entry name" value="P-loop containing nucleotide triphosphate hydrolases"/>
    <property type="match status" value="1"/>
</dbReference>
<comment type="caution">
    <text evidence="3">The sequence shown here is derived from an EMBL/GenBank/DDBJ whole genome shotgun (WGS) entry which is preliminary data.</text>
</comment>
<dbReference type="PANTHER" id="PTHR34825">
    <property type="entry name" value="CONSERVED PROTEIN, WITH A WEAK D-GALACTARATE DEHYDRATASE/ALTRONATE HYDROLASE DOMAIN"/>
    <property type="match status" value="1"/>
</dbReference>
<dbReference type="InterPro" id="IPR027417">
    <property type="entry name" value="P-loop_NTPase"/>
</dbReference>
<dbReference type="Pfam" id="PF08011">
    <property type="entry name" value="PDDEXK_9"/>
    <property type="match status" value="1"/>
</dbReference>
<name>A0AA86S6F7_9EUKA</name>
<organism evidence="3">
    <name type="scientific">Hexamita inflata</name>
    <dbReference type="NCBI Taxonomy" id="28002"/>
    <lineage>
        <taxon>Eukaryota</taxon>
        <taxon>Metamonada</taxon>
        <taxon>Diplomonadida</taxon>
        <taxon>Hexamitidae</taxon>
        <taxon>Hexamitinae</taxon>
        <taxon>Hexamita</taxon>
    </lineage>
</organism>
<reference evidence="3" key="1">
    <citation type="submission" date="2023-06" db="EMBL/GenBank/DDBJ databases">
        <authorList>
            <person name="Kurt Z."/>
        </authorList>
    </citation>
    <scope>NUCLEOTIDE SEQUENCE</scope>
</reference>
<keyword evidence="5" id="KW-1185">Reference proteome</keyword>
<dbReference type="EMBL" id="CAXDID020000017">
    <property type="protein sequence ID" value="CAL5984901.1"/>
    <property type="molecule type" value="Genomic_DNA"/>
</dbReference>
<gene>
    <name evidence="3" type="ORF">HINF_LOCUS66595</name>
    <name evidence="4" type="ORF">HINF_LOCUS8362</name>
</gene>
<reference evidence="4 5" key="2">
    <citation type="submission" date="2024-07" db="EMBL/GenBank/DDBJ databases">
        <authorList>
            <person name="Akdeniz Z."/>
        </authorList>
    </citation>
    <scope>NUCLEOTIDE SEQUENCE [LARGE SCALE GENOMIC DNA]</scope>
</reference>
<evidence type="ECO:0000313" key="5">
    <source>
        <dbReference type="Proteomes" id="UP001642409"/>
    </source>
</evidence>
<dbReference type="InterPro" id="IPR018631">
    <property type="entry name" value="AAA-ATPase-like_dom"/>
</dbReference>
<protein>
    <recommendedName>
        <fullName evidence="2">AAA-ATPase-like domain-containing protein</fullName>
    </recommendedName>
</protein>
<accession>A0AA86S6F7</accession>
<feature type="domain" description="AAA-ATPase-like" evidence="2">
    <location>
        <begin position="83"/>
        <end position="297"/>
    </location>
</feature>
<dbReference type="InterPro" id="IPR012547">
    <property type="entry name" value="PDDEXK_9"/>
</dbReference>
<dbReference type="AlphaFoldDB" id="A0AA86S6F7"/>
<sequence>MNSNENIVTLDQNNQKQYQPSEQQVNIQDNDQKFIEAKRMIANTLREIGVEQMVSTMFTPNIKFMTQNASFDLLRTKINGLYQYYFVDKTQIIREIIDSGPNIIYFMRPQRFGKSLVLNMLRSFFEHRNDNSSFKHLFENSKIYDMKDNNGNQCMDEQGQYPVIYLDFSYATFTTYEHMILQFKDIVATEYSRHDYLAQSSKLNPMQLDLFNKIMKCKENDVELSASIKNLVIFLNQHTGKKVVVLIDEYDYPMQIAYETDQDFAVKMCQFIKALVSNALKTNHGNIKFGIMCGCQRSMAASAYSGFNNIQCYTVLSQKYNQYFGFTQSEVICMLDYLIKSQRTDLDSDQQLNFLCQCYITIDEWYNGYKFCNQKIFNPFSLLNCMQQFQDNKYQVIEGQPFWKYTSKNLILKKIISSYENQNQMTELMEQLLDGKSIKNSLSEELVFDVGMLPLSERLLHSIMSSLVHYGYLTVKSFKRNQVTLQTDYELIIPNLEVNQIFISDLTYPNEVQLKTLDQFIDHMFNGRVLQFQQCVNDYLQKTVGFRNLQNSKYQPSENCYQLLLLGRIEAAINNNVKHISKVLAKTEGSGNGYYDISVVTIDKKIGCILELKQTKDSSEMPNECEKALEQIEREKYDQSFINDQVQTIYKYGIAFCGKLCKLIVNKQTLKQQRDGSYKYINCSKNAKQ</sequence>
<evidence type="ECO:0000256" key="1">
    <source>
        <dbReference type="SAM" id="MobiDB-lite"/>
    </source>
</evidence>
<dbReference type="EMBL" id="CATOUU010001186">
    <property type="protein sequence ID" value="CAI9978950.1"/>
    <property type="molecule type" value="Genomic_DNA"/>
</dbReference>
<dbReference type="Proteomes" id="UP001642409">
    <property type="component" value="Unassembled WGS sequence"/>
</dbReference>
<evidence type="ECO:0000259" key="2">
    <source>
        <dbReference type="Pfam" id="PF09820"/>
    </source>
</evidence>
<proteinExistence type="predicted"/>
<evidence type="ECO:0000313" key="3">
    <source>
        <dbReference type="EMBL" id="CAI9978950.1"/>
    </source>
</evidence>
<dbReference type="PANTHER" id="PTHR34825:SF1">
    <property type="entry name" value="AAA-ATPASE-LIKE DOMAIN-CONTAINING PROTEIN"/>
    <property type="match status" value="1"/>
</dbReference>
<dbReference type="SUPFAM" id="SSF52540">
    <property type="entry name" value="P-loop containing nucleoside triphosphate hydrolases"/>
    <property type="match status" value="1"/>
</dbReference>
<evidence type="ECO:0000313" key="4">
    <source>
        <dbReference type="EMBL" id="CAL5984901.1"/>
    </source>
</evidence>
<feature type="region of interest" description="Disordered" evidence="1">
    <location>
        <begin position="1"/>
        <end position="20"/>
    </location>
</feature>